<dbReference type="InterPro" id="IPR043216">
    <property type="entry name" value="PAP-like"/>
</dbReference>
<sequence length="254" mass="29673">MITNIISFSILIILSILYYFINNYIEITQRGFFCNDLTIKYPYKDQTITEIHLIIIGIILPIILISITEIVLKSIRNDSAIQIIKSIINILLIYFILGFYILLITDIIKINIGRLRPYFIEVCNPEIIINNNKYTCVTMDKKYINEYQLHYNCKNNDYTKEARLSFPSKHSSFIAYTMIFTVLYLHNNINKYIITKSLVQFILIIFMIIIGVSRVVDYWHHWEDVLCGYIIGIIGAIGAIKISNAKKYIDCDLI</sequence>
<evidence type="ECO:0000256" key="4">
    <source>
        <dbReference type="ARBA" id="ARBA00022989"/>
    </source>
</evidence>
<comment type="similarity">
    <text evidence="2">Belongs to the PA-phosphatase related phosphoesterase family.</text>
</comment>
<reference evidence="8 9" key="1">
    <citation type="journal article" date="2014" name="Virology">
        <title>The complete genome sequence of the Alphaentomopoxvirus Anomala cuprea entomopoxvirus, including its terminal hairpin loop sequences, suggests a potentially unique mode of apoptosis inhibition and mode of DNA replication.</title>
        <authorList>
            <person name="Mitsuhashi W."/>
            <person name="Miyamoto K."/>
            <person name="Wada S."/>
        </authorList>
    </citation>
    <scope>NUCLEOTIDE SEQUENCE [LARGE SCALE GENOMIC DNA]</scope>
    <source>
        <strain evidence="8">CV6M</strain>
    </source>
</reference>
<evidence type="ECO:0000313" key="8">
    <source>
        <dbReference type="EMBL" id="BAO49386.1"/>
    </source>
</evidence>
<dbReference type="Proteomes" id="UP000174145">
    <property type="component" value="Segment"/>
</dbReference>
<dbReference type="GO" id="GO:0008195">
    <property type="term" value="F:phosphatidate phosphatase activity"/>
    <property type="evidence" value="ECO:0007669"/>
    <property type="project" value="TreeGrafter"/>
</dbReference>
<keyword evidence="4 6" id="KW-1133">Transmembrane helix</keyword>
<feature type="transmembrane region" description="Helical" evidence="6">
    <location>
        <begin position="222"/>
        <end position="240"/>
    </location>
</feature>
<dbReference type="SUPFAM" id="SSF48317">
    <property type="entry name" value="Acid phosphatase/Vanadium-dependent haloperoxidase"/>
    <property type="match status" value="1"/>
</dbReference>
<dbReference type="GO" id="GO:0046839">
    <property type="term" value="P:phospholipid dephosphorylation"/>
    <property type="evidence" value="ECO:0007669"/>
    <property type="project" value="TreeGrafter"/>
</dbReference>
<organism evidence="8 9">
    <name type="scientific">Alphaentomopoxvirus acuprea</name>
    <dbReference type="NCBI Taxonomy" id="62099"/>
    <lineage>
        <taxon>Viruses</taxon>
        <taxon>Varidnaviria</taxon>
        <taxon>Bamfordvirae</taxon>
        <taxon>Nucleocytoviricota</taxon>
        <taxon>Pokkesviricetes</taxon>
        <taxon>Chitovirales</taxon>
        <taxon>Poxviridae</taxon>
        <taxon>Entomopoxvirinae</taxon>
        <taxon>Alphaentomopoxvirus</taxon>
    </lineage>
</organism>
<evidence type="ECO:0000256" key="6">
    <source>
        <dbReference type="SAM" id="Phobius"/>
    </source>
</evidence>
<dbReference type="InterPro" id="IPR000326">
    <property type="entry name" value="PAP2/HPO"/>
</dbReference>
<keyword evidence="3 6" id="KW-0812">Transmembrane</keyword>
<evidence type="ECO:0000256" key="3">
    <source>
        <dbReference type="ARBA" id="ARBA00022692"/>
    </source>
</evidence>
<dbReference type="PANTHER" id="PTHR10165:SF103">
    <property type="entry name" value="PHOSPHOLIPID PHOSPHATASE HOMOLOG 1.2 HOMOLOG"/>
    <property type="match status" value="1"/>
</dbReference>
<dbReference type="KEGG" id="vg:18263455"/>
<feature type="transmembrane region" description="Helical" evidence="6">
    <location>
        <begin position="198"/>
        <end position="216"/>
    </location>
</feature>
<dbReference type="InterPro" id="IPR036938">
    <property type="entry name" value="PAP2/HPO_sf"/>
</dbReference>
<evidence type="ECO:0000256" key="1">
    <source>
        <dbReference type="ARBA" id="ARBA00004141"/>
    </source>
</evidence>
<dbReference type="GeneID" id="18263455"/>
<accession>W6JL83</accession>
<dbReference type="EMBL" id="AP013055">
    <property type="protein sequence ID" value="BAO49386.1"/>
    <property type="molecule type" value="Genomic_DNA"/>
</dbReference>
<comment type="subcellular location">
    <subcellularLocation>
        <location evidence="1">Membrane</location>
        <topology evidence="1">Multi-pass membrane protein</topology>
    </subcellularLocation>
</comment>
<name>W6JL83_9POXV</name>
<feature type="domain" description="Phosphatidic acid phosphatase type 2/haloperoxidase" evidence="7">
    <location>
        <begin position="92"/>
        <end position="240"/>
    </location>
</feature>
<protein>
    <submittedName>
        <fullName evidence="8">Phosphatidic acid phosphatase type 2</fullName>
    </submittedName>
</protein>
<keyword evidence="5 6" id="KW-0472">Membrane</keyword>
<dbReference type="Gene3D" id="1.20.144.10">
    <property type="entry name" value="Phosphatidic acid phosphatase type 2/haloperoxidase"/>
    <property type="match status" value="1"/>
</dbReference>
<feature type="transmembrane region" description="Helical" evidence="6">
    <location>
        <begin position="51"/>
        <end position="75"/>
    </location>
</feature>
<dbReference type="PANTHER" id="PTHR10165">
    <property type="entry name" value="LIPID PHOSPHATE PHOSPHATASE"/>
    <property type="match status" value="1"/>
</dbReference>
<evidence type="ECO:0000259" key="7">
    <source>
        <dbReference type="SMART" id="SM00014"/>
    </source>
</evidence>
<dbReference type="GO" id="GO:0006644">
    <property type="term" value="P:phospholipid metabolic process"/>
    <property type="evidence" value="ECO:0007669"/>
    <property type="project" value="InterPro"/>
</dbReference>
<evidence type="ECO:0000256" key="5">
    <source>
        <dbReference type="ARBA" id="ARBA00023136"/>
    </source>
</evidence>
<evidence type="ECO:0000313" key="9">
    <source>
        <dbReference type="Proteomes" id="UP000174145"/>
    </source>
</evidence>
<evidence type="ECO:0000256" key="2">
    <source>
        <dbReference type="ARBA" id="ARBA00008816"/>
    </source>
</evidence>
<dbReference type="RefSeq" id="YP_009001499.1">
    <property type="nucleotide sequence ID" value="NC_023426.1"/>
</dbReference>
<feature type="transmembrane region" description="Helical" evidence="6">
    <location>
        <begin position="170"/>
        <end position="186"/>
    </location>
</feature>
<dbReference type="GO" id="GO:0005886">
    <property type="term" value="C:plasma membrane"/>
    <property type="evidence" value="ECO:0007669"/>
    <property type="project" value="TreeGrafter"/>
</dbReference>
<dbReference type="SMART" id="SM00014">
    <property type="entry name" value="acidPPc"/>
    <property type="match status" value="1"/>
</dbReference>
<proteinExistence type="inferred from homology"/>
<dbReference type="GO" id="GO:0007165">
    <property type="term" value="P:signal transduction"/>
    <property type="evidence" value="ECO:0007669"/>
    <property type="project" value="TreeGrafter"/>
</dbReference>
<keyword evidence="9" id="KW-1185">Reference proteome</keyword>
<feature type="transmembrane region" description="Helical" evidence="6">
    <location>
        <begin position="87"/>
        <end position="108"/>
    </location>
</feature>
<dbReference type="Pfam" id="PF01569">
    <property type="entry name" value="PAP2"/>
    <property type="match status" value="1"/>
</dbReference>
<feature type="transmembrane region" description="Helical" evidence="6">
    <location>
        <begin position="5"/>
        <end position="21"/>
    </location>
</feature>